<dbReference type="GO" id="GO:0022857">
    <property type="term" value="F:transmembrane transporter activity"/>
    <property type="evidence" value="ECO:0007669"/>
    <property type="project" value="InterPro"/>
</dbReference>
<feature type="transmembrane region" description="Helical" evidence="7">
    <location>
        <begin position="93"/>
        <end position="110"/>
    </location>
</feature>
<feature type="transmembrane region" description="Helical" evidence="7">
    <location>
        <begin position="268"/>
        <end position="290"/>
    </location>
</feature>
<organism evidence="9 10">
    <name type="scientific">Limnochorda pilosa</name>
    <dbReference type="NCBI Taxonomy" id="1555112"/>
    <lineage>
        <taxon>Bacteria</taxon>
        <taxon>Bacillati</taxon>
        <taxon>Bacillota</taxon>
        <taxon>Limnochordia</taxon>
        <taxon>Limnochordales</taxon>
        <taxon>Limnochordaceae</taxon>
        <taxon>Limnochorda</taxon>
    </lineage>
</organism>
<keyword evidence="3 7" id="KW-0812">Transmembrane</keyword>
<proteinExistence type="predicted"/>
<reference evidence="10" key="1">
    <citation type="submission" date="2015-07" db="EMBL/GenBank/DDBJ databases">
        <title>Complete genome sequence and phylogenetic analysis of Limnochorda pilosa.</title>
        <authorList>
            <person name="Watanabe M."/>
            <person name="Kojima H."/>
            <person name="Fukui M."/>
        </authorList>
    </citation>
    <scope>NUCLEOTIDE SEQUENCE [LARGE SCALE GENOMIC DNA]</scope>
    <source>
        <strain evidence="10">HC45</strain>
    </source>
</reference>
<protein>
    <submittedName>
        <fullName evidence="9">MFS transporter</fullName>
    </submittedName>
</protein>
<keyword evidence="10" id="KW-1185">Reference proteome</keyword>
<comment type="subcellular location">
    <subcellularLocation>
        <location evidence="1">Cell membrane</location>
        <topology evidence="1">Multi-pass membrane protein</topology>
    </subcellularLocation>
</comment>
<keyword evidence="4 7" id="KW-1133">Transmembrane helix</keyword>
<gene>
    <name evidence="9" type="ORF">LIP_0352</name>
</gene>
<evidence type="ECO:0000313" key="9">
    <source>
        <dbReference type="EMBL" id="BAS26209.1"/>
    </source>
</evidence>
<keyword evidence="5 7" id="KW-0472">Membrane</keyword>
<dbReference type="InterPro" id="IPR052952">
    <property type="entry name" value="MFS-Transporter"/>
</dbReference>
<dbReference type="KEGG" id="lpil:LIP_0352"/>
<dbReference type="PANTHER" id="PTHR23527:SF1">
    <property type="entry name" value="BLL3282 PROTEIN"/>
    <property type="match status" value="1"/>
</dbReference>
<evidence type="ECO:0000256" key="2">
    <source>
        <dbReference type="ARBA" id="ARBA00022448"/>
    </source>
</evidence>
<feature type="transmembrane region" description="Helical" evidence="7">
    <location>
        <begin position="59"/>
        <end position="81"/>
    </location>
</feature>
<dbReference type="Gene3D" id="1.20.1250.20">
    <property type="entry name" value="MFS general substrate transporter like domains"/>
    <property type="match status" value="2"/>
</dbReference>
<dbReference type="SUPFAM" id="SSF103473">
    <property type="entry name" value="MFS general substrate transporter"/>
    <property type="match status" value="1"/>
</dbReference>
<sequence length="440" mass="44475">MDRSDEAGVPVTPVTEEESGGPSSRRWYVLVGATAQQAGLTVVRFGLPALAPFMRTALGLSLTQVGMLLASFDLGALVGFLPTGMLTSRRGERWVLTAGALITGLLTLAAARGGGFLWIIAALFLAGFGYPSSQTAGSQAVMLAFPARGRGLAMGIRQAGLPIGGLMAALALPGLAGTRGWPPALAAAAGLALLSGAVAWLALGSTAPTSGKGSAAPGGDPPRFADLARNRTLWIGTVMACLFGVAQFSLLGYLPLYLVDRFHWTAKGAAQLLILVHAGGIAGRLLWGHVSDRLFGARRQPVLLLLAGAGVLVAAVLVAWPRLVGLLGAAAPAATAGLALAGGLVFLGWNGLYVTTVSEAVGARGSALGLALSMTALYVSTMGTPLLFGAAVDRTGSYGLAWAMTGVAQGLALATGLLLHERLPAGAREGAGATVGERGR</sequence>
<feature type="transmembrane region" description="Helical" evidence="7">
    <location>
        <begin position="116"/>
        <end position="133"/>
    </location>
</feature>
<feature type="region of interest" description="Disordered" evidence="6">
    <location>
        <begin position="1"/>
        <end position="22"/>
    </location>
</feature>
<feature type="transmembrane region" description="Helical" evidence="7">
    <location>
        <begin position="233"/>
        <end position="256"/>
    </location>
</feature>
<dbReference type="GO" id="GO:0005886">
    <property type="term" value="C:plasma membrane"/>
    <property type="evidence" value="ECO:0007669"/>
    <property type="project" value="UniProtKB-SubCell"/>
</dbReference>
<dbReference type="RefSeq" id="WP_144440269.1">
    <property type="nucleotide sequence ID" value="NZ_AP014924.1"/>
</dbReference>
<evidence type="ECO:0000259" key="8">
    <source>
        <dbReference type="PROSITE" id="PS50850"/>
    </source>
</evidence>
<keyword evidence="2" id="KW-0813">Transport</keyword>
<feature type="transmembrane region" description="Helical" evidence="7">
    <location>
        <begin position="399"/>
        <end position="419"/>
    </location>
</feature>
<name>A0A0K2SHC3_LIMPI</name>
<reference evidence="10" key="2">
    <citation type="journal article" date="2016" name="Int. J. Syst. Evol. Microbiol.">
        <title>Complete genome sequence and cell structure of Limnochorda pilosa, a Gram-negative spore-former within the phylum Firmicutes.</title>
        <authorList>
            <person name="Watanabe M."/>
            <person name="Kojima H."/>
            <person name="Fukui M."/>
        </authorList>
    </citation>
    <scope>NUCLEOTIDE SEQUENCE [LARGE SCALE GENOMIC DNA]</scope>
    <source>
        <strain evidence="10">HC45</strain>
    </source>
</reference>
<dbReference type="OrthoDB" id="6360at2"/>
<evidence type="ECO:0000256" key="7">
    <source>
        <dbReference type="SAM" id="Phobius"/>
    </source>
</evidence>
<feature type="transmembrane region" description="Helical" evidence="7">
    <location>
        <begin position="326"/>
        <end position="349"/>
    </location>
</feature>
<dbReference type="AlphaFoldDB" id="A0A0K2SHC3"/>
<dbReference type="InterPro" id="IPR011701">
    <property type="entry name" value="MFS"/>
</dbReference>
<dbReference type="PANTHER" id="PTHR23527">
    <property type="entry name" value="BLL3282 PROTEIN"/>
    <property type="match status" value="1"/>
</dbReference>
<dbReference type="Pfam" id="PF07690">
    <property type="entry name" value="MFS_1"/>
    <property type="match status" value="1"/>
</dbReference>
<evidence type="ECO:0000256" key="3">
    <source>
        <dbReference type="ARBA" id="ARBA00022692"/>
    </source>
</evidence>
<dbReference type="InterPro" id="IPR036259">
    <property type="entry name" value="MFS_trans_sf"/>
</dbReference>
<feature type="domain" description="Major facilitator superfamily (MFS) profile" evidence="8">
    <location>
        <begin position="25"/>
        <end position="424"/>
    </location>
</feature>
<evidence type="ECO:0000256" key="6">
    <source>
        <dbReference type="SAM" id="MobiDB-lite"/>
    </source>
</evidence>
<evidence type="ECO:0000256" key="4">
    <source>
        <dbReference type="ARBA" id="ARBA00022989"/>
    </source>
</evidence>
<evidence type="ECO:0000256" key="1">
    <source>
        <dbReference type="ARBA" id="ARBA00004651"/>
    </source>
</evidence>
<evidence type="ECO:0000256" key="5">
    <source>
        <dbReference type="ARBA" id="ARBA00023136"/>
    </source>
</evidence>
<feature type="transmembrane region" description="Helical" evidence="7">
    <location>
        <begin position="184"/>
        <end position="203"/>
    </location>
</feature>
<evidence type="ECO:0000313" key="10">
    <source>
        <dbReference type="Proteomes" id="UP000065807"/>
    </source>
</evidence>
<dbReference type="PROSITE" id="PS50850">
    <property type="entry name" value="MFS"/>
    <property type="match status" value="1"/>
</dbReference>
<dbReference type="InterPro" id="IPR020846">
    <property type="entry name" value="MFS_dom"/>
</dbReference>
<accession>A0A0K2SHC3</accession>
<feature type="transmembrane region" description="Helical" evidence="7">
    <location>
        <begin position="154"/>
        <end position="172"/>
    </location>
</feature>
<dbReference type="Proteomes" id="UP000065807">
    <property type="component" value="Chromosome"/>
</dbReference>
<dbReference type="STRING" id="1555112.LIP_0352"/>
<dbReference type="EMBL" id="AP014924">
    <property type="protein sequence ID" value="BAS26209.1"/>
    <property type="molecule type" value="Genomic_DNA"/>
</dbReference>
<feature type="transmembrane region" description="Helical" evidence="7">
    <location>
        <begin position="361"/>
        <end position="379"/>
    </location>
</feature>
<feature type="transmembrane region" description="Helical" evidence="7">
    <location>
        <begin position="302"/>
        <end position="320"/>
    </location>
</feature>